<evidence type="ECO:0000313" key="2">
    <source>
        <dbReference type="Proteomes" id="UP000653343"/>
    </source>
</evidence>
<organism evidence="1 2">
    <name type="scientific">Undibacterium squillarum</name>
    <dbReference type="NCBI Taxonomy" id="1131567"/>
    <lineage>
        <taxon>Bacteria</taxon>
        <taxon>Pseudomonadati</taxon>
        <taxon>Pseudomonadota</taxon>
        <taxon>Betaproteobacteria</taxon>
        <taxon>Burkholderiales</taxon>
        <taxon>Oxalobacteraceae</taxon>
        <taxon>Undibacterium</taxon>
    </lineage>
</organism>
<comment type="caution">
    <text evidence="1">The sequence shown here is derived from an EMBL/GenBank/DDBJ whole genome shotgun (WGS) entry which is preliminary data.</text>
</comment>
<accession>A0ABQ2XVM6</accession>
<dbReference type="Proteomes" id="UP000653343">
    <property type="component" value="Unassembled WGS sequence"/>
</dbReference>
<gene>
    <name evidence="1" type="ORF">GCM10010946_10900</name>
</gene>
<reference evidence="2" key="1">
    <citation type="journal article" date="2019" name="Int. J. Syst. Evol. Microbiol.">
        <title>The Global Catalogue of Microorganisms (GCM) 10K type strain sequencing project: providing services to taxonomists for standard genome sequencing and annotation.</title>
        <authorList>
            <consortium name="The Broad Institute Genomics Platform"/>
            <consortium name="The Broad Institute Genome Sequencing Center for Infectious Disease"/>
            <person name="Wu L."/>
            <person name="Ma J."/>
        </authorList>
    </citation>
    <scope>NUCLEOTIDE SEQUENCE [LARGE SCALE GENOMIC DNA]</scope>
    <source>
        <strain evidence="2">KCTC 23917</strain>
    </source>
</reference>
<protein>
    <submittedName>
        <fullName evidence="1">Uncharacterized protein</fullName>
    </submittedName>
</protein>
<keyword evidence="2" id="KW-1185">Reference proteome</keyword>
<proteinExistence type="predicted"/>
<dbReference type="EMBL" id="BMYU01000002">
    <property type="protein sequence ID" value="GGX35322.1"/>
    <property type="molecule type" value="Genomic_DNA"/>
</dbReference>
<sequence>MTTGANEGHGPRIVIAPVVIYGTVKSGSVMHNKTYCKNDETSFGLQEPSCRLRFYCLIAAM</sequence>
<name>A0ABQ2XVM6_9BURK</name>
<evidence type="ECO:0000313" key="1">
    <source>
        <dbReference type="EMBL" id="GGX35322.1"/>
    </source>
</evidence>